<dbReference type="RefSeq" id="WP_126723723.1">
    <property type="nucleotide sequence ID" value="NZ_RYZH01000003.1"/>
</dbReference>
<evidence type="ECO:0000256" key="10">
    <source>
        <dbReference type="HAMAP-Rule" id="MF_00042"/>
    </source>
</evidence>
<dbReference type="HAMAP" id="MF_00042">
    <property type="entry name" value="RNase_H"/>
    <property type="match status" value="1"/>
</dbReference>
<feature type="binding site" evidence="10">
    <location>
        <position position="75"/>
    </location>
    <ligand>
        <name>Mg(2+)</name>
        <dbReference type="ChEBI" id="CHEBI:18420"/>
        <label>1</label>
    </ligand>
</feature>
<dbReference type="GO" id="GO:0004523">
    <property type="term" value="F:RNA-DNA hybrid ribonuclease activity"/>
    <property type="evidence" value="ECO:0007669"/>
    <property type="project" value="UniProtKB-UniRule"/>
</dbReference>
<comment type="caution">
    <text evidence="12">The sequence shown here is derived from an EMBL/GenBank/DDBJ whole genome shotgun (WGS) entry which is preliminary data.</text>
</comment>
<dbReference type="PANTHER" id="PTHR10642:SF26">
    <property type="entry name" value="RIBONUCLEASE H1"/>
    <property type="match status" value="1"/>
</dbReference>
<dbReference type="InterPro" id="IPR022892">
    <property type="entry name" value="RNaseHI"/>
</dbReference>
<dbReference type="InterPro" id="IPR036397">
    <property type="entry name" value="RNaseH_sf"/>
</dbReference>
<evidence type="ECO:0000256" key="5">
    <source>
        <dbReference type="ARBA" id="ARBA00022722"/>
    </source>
</evidence>
<keyword evidence="6 10" id="KW-0479">Metal-binding</keyword>
<dbReference type="InterPro" id="IPR012337">
    <property type="entry name" value="RNaseH-like_sf"/>
</dbReference>
<evidence type="ECO:0000256" key="1">
    <source>
        <dbReference type="ARBA" id="ARBA00000077"/>
    </source>
</evidence>
<reference evidence="12 13" key="2">
    <citation type="submission" date="2019-01" db="EMBL/GenBank/DDBJ databases">
        <title>Tautonia sociabilis, a novel thermotolerant planctomycete of Isosphaeraceae family, isolated from a 4000 m deep subterranean habitat.</title>
        <authorList>
            <person name="Kovaleva O.L."/>
            <person name="Elcheninov A.G."/>
            <person name="Van Heerden E."/>
            <person name="Toshchakov S.V."/>
            <person name="Novikov A."/>
            <person name="Bonch-Osmolovskaya E.A."/>
            <person name="Kublanov I.V."/>
        </authorList>
    </citation>
    <scope>NUCLEOTIDE SEQUENCE [LARGE SCALE GENOMIC DNA]</scope>
    <source>
        <strain evidence="12 13">GM2012</strain>
    </source>
</reference>
<keyword evidence="13" id="KW-1185">Reference proteome</keyword>
<dbReference type="GO" id="GO:0000287">
    <property type="term" value="F:magnesium ion binding"/>
    <property type="evidence" value="ECO:0007669"/>
    <property type="project" value="UniProtKB-UniRule"/>
</dbReference>
<keyword evidence="5 10" id="KW-0540">Nuclease</keyword>
<comment type="catalytic activity">
    <reaction evidence="1 10">
        <text>Endonucleolytic cleavage to 5'-phosphomonoester.</text>
        <dbReference type="EC" id="3.1.26.4"/>
    </reaction>
</comment>
<dbReference type="SUPFAM" id="SSF53098">
    <property type="entry name" value="Ribonuclease H-like"/>
    <property type="match status" value="1"/>
</dbReference>
<dbReference type="CDD" id="cd09278">
    <property type="entry name" value="RNase_HI_prokaryote_like"/>
    <property type="match status" value="1"/>
</dbReference>
<evidence type="ECO:0000313" key="12">
    <source>
        <dbReference type="EMBL" id="RUL89287.1"/>
    </source>
</evidence>
<comment type="function">
    <text evidence="10">Endonuclease that specifically degrades the RNA of RNA-DNA hybrids.</text>
</comment>
<evidence type="ECO:0000256" key="4">
    <source>
        <dbReference type="ARBA" id="ARBA00012180"/>
    </source>
</evidence>
<keyword evidence="7 10" id="KW-0255">Endonuclease</keyword>
<gene>
    <name evidence="10" type="primary">rnhA</name>
    <name evidence="12" type="ORF">TsocGM_02385</name>
</gene>
<dbReference type="Pfam" id="PF00075">
    <property type="entry name" value="RNase_H"/>
    <property type="match status" value="1"/>
</dbReference>
<dbReference type="PANTHER" id="PTHR10642">
    <property type="entry name" value="RIBONUCLEASE H1"/>
    <property type="match status" value="1"/>
</dbReference>
<dbReference type="PROSITE" id="PS50879">
    <property type="entry name" value="RNASE_H_1"/>
    <property type="match status" value="1"/>
</dbReference>
<sequence>MLPFELTSENVVIATANQESAVPDAPPDLVQLFTDGACSGNPGPGGWGFMLKHPATGSIRCDSGAEPRTTNNRMELMGAIRGLESLTRHCTVELVTDSQYLAKGITEWMPNWKRNGWKRKERGQLKPVSNEDLWRRIDELVGVHDVRVEHVFGHRGHPENETVDRLAVNAIKALSAAGRLD</sequence>
<feature type="domain" description="RNase H type-1" evidence="11">
    <location>
        <begin position="26"/>
        <end position="172"/>
    </location>
</feature>
<evidence type="ECO:0000256" key="2">
    <source>
        <dbReference type="ARBA" id="ARBA00005300"/>
    </source>
</evidence>
<accession>A0A432MQ66</accession>
<dbReference type="GO" id="GO:0003676">
    <property type="term" value="F:nucleic acid binding"/>
    <property type="evidence" value="ECO:0007669"/>
    <property type="project" value="InterPro"/>
</dbReference>
<evidence type="ECO:0000259" key="11">
    <source>
        <dbReference type="PROSITE" id="PS50879"/>
    </source>
</evidence>
<dbReference type="EC" id="3.1.26.4" evidence="4 10"/>
<comment type="cofactor">
    <cofactor evidence="10">
        <name>Mg(2+)</name>
        <dbReference type="ChEBI" id="CHEBI:18420"/>
    </cofactor>
    <text evidence="10">Binds 1 Mg(2+) ion per subunit. May bind a second metal ion at a regulatory site, or after substrate binding.</text>
</comment>
<evidence type="ECO:0000256" key="8">
    <source>
        <dbReference type="ARBA" id="ARBA00022801"/>
    </source>
</evidence>
<evidence type="ECO:0000256" key="6">
    <source>
        <dbReference type="ARBA" id="ARBA00022723"/>
    </source>
</evidence>
<dbReference type="NCBIfam" id="NF001236">
    <property type="entry name" value="PRK00203.1"/>
    <property type="match status" value="1"/>
</dbReference>
<comment type="similarity">
    <text evidence="2 10">Belongs to the RNase H family.</text>
</comment>
<dbReference type="Proteomes" id="UP000280296">
    <property type="component" value="Unassembled WGS sequence"/>
</dbReference>
<evidence type="ECO:0000313" key="13">
    <source>
        <dbReference type="Proteomes" id="UP000280296"/>
    </source>
</evidence>
<name>A0A432MQ66_9BACT</name>
<comment type="subcellular location">
    <subcellularLocation>
        <location evidence="10">Cytoplasm</location>
    </subcellularLocation>
</comment>
<keyword evidence="8 10" id="KW-0378">Hydrolase</keyword>
<dbReference type="OrthoDB" id="7845843at2"/>
<dbReference type="GO" id="GO:0043137">
    <property type="term" value="P:DNA replication, removal of RNA primer"/>
    <property type="evidence" value="ECO:0007669"/>
    <property type="project" value="TreeGrafter"/>
</dbReference>
<keyword evidence="10" id="KW-0963">Cytoplasm</keyword>
<evidence type="ECO:0000256" key="9">
    <source>
        <dbReference type="ARBA" id="ARBA00022842"/>
    </source>
</evidence>
<comment type="subunit">
    <text evidence="3 10">Monomer.</text>
</comment>
<dbReference type="Gene3D" id="3.30.420.10">
    <property type="entry name" value="Ribonuclease H-like superfamily/Ribonuclease H"/>
    <property type="match status" value="1"/>
</dbReference>
<dbReference type="InterPro" id="IPR002156">
    <property type="entry name" value="RNaseH_domain"/>
</dbReference>
<evidence type="ECO:0000256" key="7">
    <source>
        <dbReference type="ARBA" id="ARBA00022759"/>
    </source>
</evidence>
<dbReference type="GO" id="GO:0005737">
    <property type="term" value="C:cytoplasm"/>
    <property type="evidence" value="ECO:0007669"/>
    <property type="project" value="UniProtKB-SubCell"/>
</dbReference>
<dbReference type="EMBL" id="RYZH01000003">
    <property type="protein sequence ID" value="RUL89287.1"/>
    <property type="molecule type" value="Genomic_DNA"/>
</dbReference>
<dbReference type="InterPro" id="IPR050092">
    <property type="entry name" value="RNase_H"/>
</dbReference>
<protein>
    <recommendedName>
        <fullName evidence="4 10">Ribonuclease H</fullName>
        <shortName evidence="10">RNase H</shortName>
        <ecNumber evidence="4 10">3.1.26.4</ecNumber>
    </recommendedName>
</protein>
<proteinExistence type="inferred from homology"/>
<reference evidence="12 13" key="1">
    <citation type="submission" date="2018-12" db="EMBL/GenBank/DDBJ databases">
        <authorList>
            <person name="Toschakov S.V."/>
        </authorList>
    </citation>
    <scope>NUCLEOTIDE SEQUENCE [LARGE SCALE GENOMIC DNA]</scope>
    <source>
        <strain evidence="12 13">GM2012</strain>
    </source>
</reference>
<feature type="binding site" evidence="10">
    <location>
        <position position="35"/>
    </location>
    <ligand>
        <name>Mg(2+)</name>
        <dbReference type="ChEBI" id="CHEBI:18420"/>
        <label>1</label>
    </ligand>
</feature>
<feature type="binding site" evidence="10">
    <location>
        <position position="164"/>
    </location>
    <ligand>
        <name>Mg(2+)</name>
        <dbReference type="ChEBI" id="CHEBI:18420"/>
        <label>2</label>
    </ligand>
</feature>
<organism evidence="12 13">
    <name type="scientific">Tautonia sociabilis</name>
    <dbReference type="NCBI Taxonomy" id="2080755"/>
    <lineage>
        <taxon>Bacteria</taxon>
        <taxon>Pseudomonadati</taxon>
        <taxon>Planctomycetota</taxon>
        <taxon>Planctomycetia</taxon>
        <taxon>Isosphaerales</taxon>
        <taxon>Isosphaeraceae</taxon>
        <taxon>Tautonia</taxon>
    </lineage>
</organism>
<keyword evidence="9 10" id="KW-0460">Magnesium</keyword>
<dbReference type="AlphaFoldDB" id="A0A432MQ66"/>
<feature type="binding site" evidence="10">
    <location>
        <position position="97"/>
    </location>
    <ligand>
        <name>Mg(2+)</name>
        <dbReference type="ChEBI" id="CHEBI:18420"/>
        <label>1</label>
    </ligand>
</feature>
<evidence type="ECO:0000256" key="3">
    <source>
        <dbReference type="ARBA" id="ARBA00011245"/>
    </source>
</evidence>
<feature type="binding site" evidence="10">
    <location>
        <position position="35"/>
    </location>
    <ligand>
        <name>Mg(2+)</name>
        <dbReference type="ChEBI" id="CHEBI:18420"/>
        <label>2</label>
    </ligand>
</feature>